<organism evidence="1 2">
    <name type="scientific">Williamsia sterculiae</name>
    <dbReference type="NCBI Taxonomy" id="1344003"/>
    <lineage>
        <taxon>Bacteria</taxon>
        <taxon>Bacillati</taxon>
        <taxon>Actinomycetota</taxon>
        <taxon>Actinomycetes</taxon>
        <taxon>Mycobacteriales</taxon>
        <taxon>Nocardiaceae</taxon>
        <taxon>Williamsia</taxon>
    </lineage>
</organism>
<evidence type="ECO:0000313" key="1">
    <source>
        <dbReference type="EMBL" id="SIR64477.1"/>
    </source>
</evidence>
<dbReference type="RefSeq" id="WP_200799334.1">
    <property type="nucleotide sequence ID" value="NZ_FTNT01000001.1"/>
</dbReference>
<reference evidence="1 2" key="1">
    <citation type="submission" date="2017-01" db="EMBL/GenBank/DDBJ databases">
        <authorList>
            <person name="Mah S.A."/>
            <person name="Swanson W.J."/>
            <person name="Moy G.W."/>
            <person name="Vacquier V.D."/>
        </authorList>
    </citation>
    <scope>NUCLEOTIDE SEQUENCE [LARGE SCALE GENOMIC DNA]</scope>
    <source>
        <strain evidence="1 2">CPCC 203464</strain>
    </source>
</reference>
<name>A0A1N7CLW9_9NOCA</name>
<proteinExistence type="predicted"/>
<keyword evidence="2" id="KW-1185">Reference proteome</keyword>
<evidence type="ECO:0000313" key="2">
    <source>
        <dbReference type="Proteomes" id="UP000186218"/>
    </source>
</evidence>
<accession>A0A1N7CLW9</accession>
<protein>
    <submittedName>
        <fullName evidence="1">Uncharacterized protein</fullName>
    </submittedName>
</protein>
<dbReference type="AlphaFoldDB" id="A0A1N7CLW9"/>
<dbReference type="STRING" id="1344003.SAMN05445060_0216"/>
<gene>
    <name evidence="1" type="ORF">SAMN05445060_0216</name>
</gene>
<dbReference type="EMBL" id="FTNT01000001">
    <property type="protein sequence ID" value="SIR64477.1"/>
    <property type="molecule type" value="Genomic_DNA"/>
</dbReference>
<dbReference type="Proteomes" id="UP000186218">
    <property type="component" value="Unassembled WGS sequence"/>
</dbReference>
<sequence>MYQNGCRLCSEQHTYQGGCRYDVHDRLRPLFPEEIRPGARWSLAGVS</sequence>